<dbReference type="AlphaFoldDB" id="A0A511JKS4"/>
<reference evidence="1 2" key="1">
    <citation type="submission" date="2019-07" db="EMBL/GenBank/DDBJ databases">
        <title>Whole genome shotgun sequence of Cellulomonas terrae NBRC 100819.</title>
        <authorList>
            <person name="Hosoyama A."/>
            <person name="Uohara A."/>
            <person name="Ohji S."/>
            <person name="Ichikawa N."/>
        </authorList>
    </citation>
    <scope>NUCLEOTIDE SEQUENCE [LARGE SCALE GENOMIC DNA]</scope>
    <source>
        <strain evidence="1 2">NBRC 100819</strain>
    </source>
</reference>
<accession>A0A511JKS4</accession>
<comment type="caution">
    <text evidence="1">The sequence shown here is derived from an EMBL/GenBank/DDBJ whole genome shotgun (WGS) entry which is preliminary data.</text>
</comment>
<protein>
    <submittedName>
        <fullName evidence="1">Uncharacterized protein</fullName>
    </submittedName>
</protein>
<name>A0A511JKS4_9CELL</name>
<dbReference type="EMBL" id="BJWH01000009">
    <property type="protein sequence ID" value="GEL98544.1"/>
    <property type="molecule type" value="Genomic_DNA"/>
</dbReference>
<evidence type="ECO:0000313" key="1">
    <source>
        <dbReference type="EMBL" id="GEL98544.1"/>
    </source>
</evidence>
<dbReference type="RefSeq" id="WP_146846060.1">
    <property type="nucleotide sequence ID" value="NZ_BJWH01000009.1"/>
</dbReference>
<dbReference type="OrthoDB" id="4822498at2"/>
<dbReference type="Proteomes" id="UP000321049">
    <property type="component" value="Unassembled WGS sequence"/>
</dbReference>
<keyword evidence="2" id="KW-1185">Reference proteome</keyword>
<proteinExistence type="predicted"/>
<gene>
    <name evidence="1" type="ORF">CTE05_20910</name>
</gene>
<organism evidence="1 2">
    <name type="scientific">Cellulomonas terrae</name>
    <dbReference type="NCBI Taxonomy" id="311234"/>
    <lineage>
        <taxon>Bacteria</taxon>
        <taxon>Bacillati</taxon>
        <taxon>Actinomycetota</taxon>
        <taxon>Actinomycetes</taxon>
        <taxon>Micrococcales</taxon>
        <taxon>Cellulomonadaceae</taxon>
        <taxon>Cellulomonas</taxon>
    </lineage>
</organism>
<sequence length="211" mass="23027">MIRTLTEDDALDLERVGYERGDVLRAVTGRPDAHRYRLDPTNPLVVDGLVLLEEDSGAFRFLDTLRVPLTVRDLRRFRVLVKVSEADRTGGEAAGVASQPTTPDLVDLRDDALDNDLVDGVDFAIGATAATEAITFEDGYVVGYRDAGTTTTLFTSRSFAQARAVFLDEACWLGAERGRGPYVGRDQAVGTEGWTSAQVVAAYERRLLEGV</sequence>
<evidence type="ECO:0000313" key="2">
    <source>
        <dbReference type="Proteomes" id="UP000321049"/>
    </source>
</evidence>